<keyword evidence="2" id="KW-0449">Lipoprotein</keyword>
<dbReference type="PROSITE" id="PS51257">
    <property type="entry name" value="PROKAR_LIPOPROTEIN"/>
    <property type="match status" value="1"/>
</dbReference>
<keyword evidence="1" id="KW-0732">Signal</keyword>
<evidence type="ECO:0000256" key="1">
    <source>
        <dbReference type="SAM" id="SignalP"/>
    </source>
</evidence>
<dbReference type="Proteomes" id="UP000216035">
    <property type="component" value="Unassembled WGS sequence"/>
</dbReference>
<comment type="caution">
    <text evidence="2">The sequence shown here is derived from an EMBL/GenBank/DDBJ whole genome shotgun (WGS) entry which is preliminary data.</text>
</comment>
<evidence type="ECO:0000313" key="3">
    <source>
        <dbReference type="Proteomes" id="UP000216035"/>
    </source>
</evidence>
<keyword evidence="3" id="KW-1185">Reference proteome</keyword>
<dbReference type="EMBL" id="NOXX01000184">
    <property type="protein sequence ID" value="OYQ45272.1"/>
    <property type="molecule type" value="Genomic_DNA"/>
</dbReference>
<dbReference type="Pfam" id="PF25594">
    <property type="entry name" value="GldB_lipo"/>
    <property type="match status" value="1"/>
</dbReference>
<proteinExistence type="predicted"/>
<dbReference type="AlphaFoldDB" id="A0A255ZV52"/>
<dbReference type="NCBIfam" id="TIGR03514">
    <property type="entry name" value="GldB_lipo"/>
    <property type="match status" value="1"/>
</dbReference>
<feature type="signal peptide" evidence="1">
    <location>
        <begin position="1"/>
        <end position="28"/>
    </location>
</feature>
<organism evidence="2 3">
    <name type="scientific">Flavobacterium aurantiibacter</name>
    <dbReference type="NCBI Taxonomy" id="2023067"/>
    <lineage>
        <taxon>Bacteria</taxon>
        <taxon>Pseudomonadati</taxon>
        <taxon>Bacteroidota</taxon>
        <taxon>Flavobacteriia</taxon>
        <taxon>Flavobacteriales</taxon>
        <taxon>Flavobacteriaceae</taxon>
        <taxon>Flavobacterium</taxon>
    </lineage>
</organism>
<dbReference type="InterPro" id="IPR019853">
    <property type="entry name" value="GldB-like"/>
</dbReference>
<dbReference type="RefSeq" id="WP_094485944.1">
    <property type="nucleotide sequence ID" value="NZ_NOXX01000184.1"/>
</dbReference>
<protein>
    <submittedName>
        <fullName evidence="2">Gliding motility lipoprotein GldB</fullName>
    </submittedName>
</protein>
<reference evidence="2 3" key="1">
    <citation type="submission" date="2017-07" db="EMBL/GenBank/DDBJ databases">
        <title>Flavobacterium cyanobacteriorum sp. nov., isolated from cyanobacterial aggregates in a eutrophic lake.</title>
        <authorList>
            <person name="Cai H."/>
        </authorList>
    </citation>
    <scope>NUCLEOTIDE SEQUENCE [LARGE SCALE GENOMIC DNA]</scope>
    <source>
        <strain evidence="2 3">TH167</strain>
    </source>
</reference>
<sequence length="329" mass="38711">MKALKYKFVIILAFVCSSLLFFSCSEKAKVEEAIQEQPVALQLVRFDKQFFETPVAKLPELKKTFPDFFPADVPDKEWIEKMTNPLWRELYGEVQKTFPDFKEELQEIKDVKARINYYFPEEKSKNPEVITMIYEMDPSTKVLYTDKVIIISLEMYLGRNHRFYEFPEYQRANFEKSQLLPDLVSAFAATKIPIDKSKTFLSKMIDAGKELYLKDLLLPETADSTKIGYTDLQLKFCQENEAYIWKFFIEEKLLYDTDPKLGPRFINPAPFSKFYLEIDNETPGRIGTWVGWQIVRAYAEKNKVPVQKLLLMDADTIFKESKYKPKQDE</sequence>
<name>A0A255ZV52_9FLAO</name>
<accession>A0A255ZV52</accession>
<evidence type="ECO:0000313" key="2">
    <source>
        <dbReference type="EMBL" id="OYQ45272.1"/>
    </source>
</evidence>
<dbReference type="OrthoDB" id="976022at2"/>
<gene>
    <name evidence="2" type="primary">gldB</name>
    <name evidence="2" type="ORF">CHX27_06460</name>
</gene>
<feature type="chain" id="PRO_5012513549" evidence="1">
    <location>
        <begin position="29"/>
        <end position="329"/>
    </location>
</feature>